<dbReference type="Pfam" id="PF23042">
    <property type="entry name" value="KOW1_SPT5"/>
    <property type="match status" value="1"/>
</dbReference>
<name>A0ABQ8RWW5_PERAM</name>
<dbReference type="Proteomes" id="UP001148838">
    <property type="component" value="Unassembled WGS sequence"/>
</dbReference>
<keyword evidence="3" id="KW-0812">Transmembrane</keyword>
<feature type="domain" description="NusG-like N-terminal" evidence="4">
    <location>
        <begin position="135"/>
        <end position="226"/>
    </location>
</feature>
<evidence type="ECO:0000313" key="6">
    <source>
        <dbReference type="Proteomes" id="UP001148838"/>
    </source>
</evidence>
<accession>A0ABQ8RWW5</accession>
<feature type="transmembrane region" description="Helical" evidence="3">
    <location>
        <begin position="360"/>
        <end position="380"/>
    </location>
</feature>
<evidence type="ECO:0000256" key="2">
    <source>
        <dbReference type="SAM" id="MobiDB-lite"/>
    </source>
</evidence>
<dbReference type="InterPro" id="IPR006645">
    <property type="entry name" value="NGN-like_dom"/>
</dbReference>
<feature type="compositionally biased region" description="Basic residues" evidence="2">
    <location>
        <begin position="18"/>
        <end position="27"/>
    </location>
</feature>
<proteinExistence type="predicted"/>
<evidence type="ECO:0000313" key="5">
    <source>
        <dbReference type="EMBL" id="KAJ4426201.1"/>
    </source>
</evidence>
<dbReference type="Pfam" id="PF11942">
    <property type="entry name" value="Spt5_N"/>
    <property type="match status" value="1"/>
</dbReference>
<keyword evidence="3" id="KW-0472">Membrane</keyword>
<keyword evidence="1" id="KW-0804">Transcription</keyword>
<comment type="caution">
    <text evidence="5">The sequence shown here is derived from an EMBL/GenBank/DDBJ whole genome shotgun (WGS) entry which is preliminary data.</text>
</comment>
<protein>
    <submittedName>
        <fullName evidence="5">Transcription elongation factor spt5</fullName>
    </submittedName>
</protein>
<dbReference type="PANTHER" id="PTHR11125">
    <property type="entry name" value="SUPPRESSOR OF TY 5"/>
    <property type="match status" value="1"/>
</dbReference>
<dbReference type="PANTHER" id="PTHR11125:SF7">
    <property type="entry name" value="TRANSCRIPTION ELONGATION FACTOR SPT5"/>
    <property type="match status" value="1"/>
</dbReference>
<evidence type="ECO:0000259" key="4">
    <source>
        <dbReference type="SMART" id="SM00738"/>
    </source>
</evidence>
<dbReference type="InterPro" id="IPR036735">
    <property type="entry name" value="NGN_dom_sf"/>
</dbReference>
<dbReference type="InterPro" id="IPR022581">
    <property type="entry name" value="Spt5_N"/>
</dbReference>
<dbReference type="CDD" id="cd09888">
    <property type="entry name" value="NGN_Euk"/>
    <property type="match status" value="1"/>
</dbReference>
<dbReference type="InterPro" id="IPR039659">
    <property type="entry name" value="SPT5"/>
</dbReference>
<gene>
    <name evidence="5" type="primary">SPT5</name>
    <name evidence="5" type="ORF">ANN_27010</name>
</gene>
<dbReference type="InterPro" id="IPR039385">
    <property type="entry name" value="NGN_Euk"/>
</dbReference>
<dbReference type="Gene3D" id="3.30.70.940">
    <property type="entry name" value="NusG, N-terminal domain"/>
    <property type="match status" value="1"/>
</dbReference>
<feature type="transmembrane region" description="Helical" evidence="3">
    <location>
        <begin position="334"/>
        <end position="354"/>
    </location>
</feature>
<keyword evidence="5" id="KW-0648">Protein biosynthesis</keyword>
<keyword evidence="5" id="KW-0251">Elongation factor</keyword>
<dbReference type="SMART" id="SM00738">
    <property type="entry name" value="NGN"/>
    <property type="match status" value="1"/>
</dbReference>
<feature type="region of interest" description="Disordered" evidence="2">
    <location>
        <begin position="1"/>
        <end position="28"/>
    </location>
</feature>
<evidence type="ECO:0000256" key="1">
    <source>
        <dbReference type="ARBA" id="ARBA00023163"/>
    </source>
</evidence>
<sequence length="381" mass="43744">MDLREEYYEEDKEEYGRSQRKKKKKPRFGGGFIIDEAEVDDEVEEEEEWEEGAEELGIVGNEIEERGLTARDIEMHYRGNTDSVWNSEKGNEFEEYLRKKYGDKCITGTSDHLGDRRVQSSDYITQQTLLPGVKDPNLWMVKCRVGEEKATVVYMMRKYIAYQFSSQPLKIKSVIAVEGVKGYIYVEAYKQPHVKEAILNVTNLKMGQWKQQLVPFKEMTDVLRVVKQQDGLKEKQWVRLRRGMYKDDIAQVDYVELAQNQVHLKLLPRIDYTRPRGALRSSKSGRGLSVLQPNVSSTTPVDIFSGGTRVRRDLLCESGTGIETGSTSIFKVRLLLLVVVAVVCTADLSAHVYHATEEQWTKRLASLLIIISIFVFHLCLS</sequence>
<keyword evidence="3" id="KW-1133">Transmembrane helix</keyword>
<organism evidence="5 6">
    <name type="scientific">Periplaneta americana</name>
    <name type="common">American cockroach</name>
    <name type="synonym">Blatta americana</name>
    <dbReference type="NCBI Taxonomy" id="6978"/>
    <lineage>
        <taxon>Eukaryota</taxon>
        <taxon>Metazoa</taxon>
        <taxon>Ecdysozoa</taxon>
        <taxon>Arthropoda</taxon>
        <taxon>Hexapoda</taxon>
        <taxon>Insecta</taxon>
        <taxon>Pterygota</taxon>
        <taxon>Neoptera</taxon>
        <taxon>Polyneoptera</taxon>
        <taxon>Dictyoptera</taxon>
        <taxon>Blattodea</taxon>
        <taxon>Blattoidea</taxon>
        <taxon>Blattidae</taxon>
        <taxon>Blattinae</taxon>
        <taxon>Periplaneta</taxon>
    </lineage>
</organism>
<dbReference type="EMBL" id="JAJSOF020000040">
    <property type="protein sequence ID" value="KAJ4426201.1"/>
    <property type="molecule type" value="Genomic_DNA"/>
</dbReference>
<dbReference type="InterPro" id="IPR005100">
    <property type="entry name" value="NGN-domain"/>
</dbReference>
<dbReference type="GO" id="GO:0003746">
    <property type="term" value="F:translation elongation factor activity"/>
    <property type="evidence" value="ECO:0007669"/>
    <property type="project" value="UniProtKB-KW"/>
</dbReference>
<keyword evidence="6" id="KW-1185">Reference proteome</keyword>
<reference evidence="5 6" key="1">
    <citation type="journal article" date="2022" name="Allergy">
        <title>Genome assembly and annotation of Periplaneta americana reveal a comprehensive cockroach allergen profile.</title>
        <authorList>
            <person name="Wang L."/>
            <person name="Xiong Q."/>
            <person name="Saelim N."/>
            <person name="Wang L."/>
            <person name="Nong W."/>
            <person name="Wan A.T."/>
            <person name="Shi M."/>
            <person name="Liu X."/>
            <person name="Cao Q."/>
            <person name="Hui J.H.L."/>
            <person name="Sookrung N."/>
            <person name="Leung T.F."/>
            <person name="Tungtrongchitr A."/>
            <person name="Tsui S.K.W."/>
        </authorList>
    </citation>
    <scope>NUCLEOTIDE SEQUENCE [LARGE SCALE GENOMIC DNA]</scope>
    <source>
        <strain evidence="5">PWHHKU_190912</strain>
    </source>
</reference>
<dbReference type="InterPro" id="IPR041973">
    <property type="entry name" value="KOW_Spt5_1"/>
</dbReference>
<evidence type="ECO:0000256" key="3">
    <source>
        <dbReference type="SAM" id="Phobius"/>
    </source>
</evidence>
<dbReference type="CDD" id="cd06081">
    <property type="entry name" value="KOW_Spt5_1"/>
    <property type="match status" value="1"/>
</dbReference>
<dbReference type="Pfam" id="PF03439">
    <property type="entry name" value="Spt5-NGN"/>
    <property type="match status" value="1"/>
</dbReference>